<dbReference type="EMBL" id="BAABKM010000002">
    <property type="protein sequence ID" value="GAA4696466.1"/>
    <property type="molecule type" value="Genomic_DNA"/>
</dbReference>
<feature type="transmembrane region" description="Helical" evidence="1">
    <location>
        <begin position="217"/>
        <end position="237"/>
    </location>
</feature>
<dbReference type="InterPro" id="IPR010699">
    <property type="entry name" value="DUF1275"/>
</dbReference>
<keyword evidence="1" id="KW-0812">Transmembrane</keyword>
<dbReference type="PANTHER" id="PTHR37314">
    <property type="entry name" value="SLR0142 PROTEIN"/>
    <property type="match status" value="1"/>
</dbReference>
<protein>
    <submittedName>
        <fullName evidence="2">YoaK family protein</fullName>
    </submittedName>
</protein>
<feature type="transmembrane region" description="Helical" evidence="1">
    <location>
        <begin position="106"/>
        <end position="126"/>
    </location>
</feature>
<name>A0ABP8X053_9ACTN</name>
<comment type="caution">
    <text evidence="2">The sequence shown here is derived from an EMBL/GenBank/DDBJ whole genome shotgun (WGS) entry which is preliminary data.</text>
</comment>
<keyword evidence="1" id="KW-0472">Membrane</keyword>
<feature type="transmembrane region" description="Helical" evidence="1">
    <location>
        <begin position="49"/>
        <end position="66"/>
    </location>
</feature>
<dbReference type="Pfam" id="PF06912">
    <property type="entry name" value="DUF1275"/>
    <property type="match status" value="1"/>
</dbReference>
<feature type="transmembrane region" description="Helical" evidence="1">
    <location>
        <begin position="78"/>
        <end position="100"/>
    </location>
</feature>
<accession>A0ABP8X053</accession>
<reference evidence="3" key="1">
    <citation type="journal article" date="2019" name="Int. J. Syst. Evol. Microbiol.">
        <title>The Global Catalogue of Microorganisms (GCM) 10K type strain sequencing project: providing services to taxonomists for standard genome sequencing and annotation.</title>
        <authorList>
            <consortium name="The Broad Institute Genomics Platform"/>
            <consortium name="The Broad Institute Genome Sequencing Center for Infectious Disease"/>
            <person name="Wu L."/>
            <person name="Ma J."/>
        </authorList>
    </citation>
    <scope>NUCLEOTIDE SEQUENCE [LARGE SCALE GENOMIC DNA]</scope>
    <source>
        <strain evidence="3">JCM 18531</strain>
    </source>
</reference>
<dbReference type="RefSeq" id="WP_345519873.1">
    <property type="nucleotide sequence ID" value="NZ_BAABKM010000002.1"/>
</dbReference>
<evidence type="ECO:0000313" key="3">
    <source>
        <dbReference type="Proteomes" id="UP001499974"/>
    </source>
</evidence>
<keyword evidence="1" id="KW-1133">Transmembrane helix</keyword>
<sequence length="245" mass="24722">MTADAPGSADLVVRRPGRSLAGSDWLLAGLSFSAGAYEAIAFLTFGKVFTAFQTGNLVFLGLGAAGTRPPAGPEPQTVLVSLVGFVVGCVVAVPLLRGAAPAGRRWPTRVVTTLALGLAVQVVFVLTWTTTSQPDERIGVLVALGALSMGLQMSAVRALDVAGVSTTAFTATLALLAGRAGGQRQPAGMPLRLALVLVAVVLGALVGAEVIDDAHGVAPLAPFAVELVVLVGAARRVTAGADGHR</sequence>
<evidence type="ECO:0000256" key="1">
    <source>
        <dbReference type="SAM" id="Phobius"/>
    </source>
</evidence>
<gene>
    <name evidence="2" type="ORF">GCM10023349_10030</name>
</gene>
<organism evidence="2 3">
    <name type="scientific">Nocardioides conyzicola</name>
    <dbReference type="NCBI Taxonomy" id="1651781"/>
    <lineage>
        <taxon>Bacteria</taxon>
        <taxon>Bacillati</taxon>
        <taxon>Actinomycetota</taxon>
        <taxon>Actinomycetes</taxon>
        <taxon>Propionibacteriales</taxon>
        <taxon>Nocardioidaceae</taxon>
        <taxon>Nocardioides</taxon>
    </lineage>
</organism>
<feature type="transmembrane region" description="Helical" evidence="1">
    <location>
        <begin position="193"/>
        <end position="211"/>
    </location>
</feature>
<feature type="transmembrane region" description="Helical" evidence="1">
    <location>
        <begin position="161"/>
        <end position="181"/>
    </location>
</feature>
<dbReference type="Proteomes" id="UP001499974">
    <property type="component" value="Unassembled WGS sequence"/>
</dbReference>
<keyword evidence="3" id="KW-1185">Reference proteome</keyword>
<dbReference type="PANTHER" id="PTHR37314:SF4">
    <property type="entry name" value="UPF0700 TRANSMEMBRANE PROTEIN YOAK"/>
    <property type="match status" value="1"/>
</dbReference>
<proteinExistence type="predicted"/>
<evidence type="ECO:0000313" key="2">
    <source>
        <dbReference type="EMBL" id="GAA4696466.1"/>
    </source>
</evidence>